<dbReference type="GO" id="GO:0016042">
    <property type="term" value="P:lipid catabolic process"/>
    <property type="evidence" value="ECO:0007669"/>
    <property type="project" value="InterPro"/>
</dbReference>
<dbReference type="Gene3D" id="1.10.260.130">
    <property type="match status" value="1"/>
</dbReference>
<dbReference type="RefSeq" id="WP_119704500.1">
    <property type="nucleotide sequence ID" value="NZ_JBHSOI010000002.1"/>
</dbReference>
<dbReference type="AlphaFoldDB" id="A0A371P1R9"/>
<reference evidence="2 3" key="1">
    <citation type="submission" date="2018-08" db="EMBL/GenBank/DDBJ databases">
        <title>Aeromicrobium sp. M2KJ-4, whole genome shotgun sequence.</title>
        <authorList>
            <person name="Tuo L."/>
        </authorList>
    </citation>
    <scope>NUCLEOTIDE SEQUENCE [LARGE SCALE GENOMIC DNA]</scope>
    <source>
        <strain evidence="2 3">M2KJ-4</strain>
    </source>
</reference>
<keyword evidence="3" id="KW-1185">Reference proteome</keyword>
<dbReference type="InterPro" id="IPR029058">
    <property type="entry name" value="AB_hydrolase_fold"/>
</dbReference>
<comment type="caution">
    <text evidence="2">The sequence shown here is derived from an EMBL/GenBank/DDBJ whole genome shotgun (WGS) entry which is preliminary data.</text>
</comment>
<feature type="chain" id="PRO_5016697391" evidence="1">
    <location>
        <begin position="28"/>
        <end position="404"/>
    </location>
</feature>
<sequence>MRIRHVVTGAIAVALASITLSAVPASAAETDFYTPPSTIAGQPGDVIKAESSSFYLDPLKALKADARVQRLMYVSTSARGSKSAVTGTMITPRSPWVGKGERPLVSYAVGTQGMADRCAPSRQLAAGSEYEGLFIKGLLLRGYAVVVTDYEGLGTPGTHAYVNRIALGRNVLDAARAATRLETDRVSKTAPVFIAGYSEGGNASAGALEQHRSYAPDVNVKAGYAGAVPADLTKVAPNLDGSLYAAFLLYSVKALDASYPELGIPSLLNPAGNAALAKADGTCLLDGLPAFAFKTSAPLTADGSPVTAFLSRPDIAAVLESLRLGKGTPDVPVLVAHTTLDDVVPFAQGRDFARSWCRNGAKVSFQPSLAPTHVGGAVSSFPKAFAFFEARVAGLPATSSCGLF</sequence>
<evidence type="ECO:0000313" key="2">
    <source>
        <dbReference type="EMBL" id="REK69902.1"/>
    </source>
</evidence>
<dbReference type="PANTHER" id="PTHR34853:SF1">
    <property type="entry name" value="LIPASE 5"/>
    <property type="match status" value="1"/>
</dbReference>
<accession>A0A371P1R9</accession>
<keyword evidence="1" id="KW-0732">Signal</keyword>
<name>A0A371P1R9_9ACTN</name>
<dbReference type="SUPFAM" id="SSF53474">
    <property type="entry name" value="alpha/beta-Hydrolases"/>
    <property type="match status" value="1"/>
</dbReference>
<dbReference type="Gene3D" id="3.40.50.1820">
    <property type="entry name" value="alpha/beta hydrolase"/>
    <property type="match status" value="1"/>
</dbReference>
<dbReference type="EMBL" id="QUBR01000002">
    <property type="protein sequence ID" value="REK69902.1"/>
    <property type="molecule type" value="Genomic_DNA"/>
</dbReference>
<organism evidence="2 3">
    <name type="scientific">Aeromicrobium endophyticum</name>
    <dbReference type="NCBI Taxonomy" id="2292704"/>
    <lineage>
        <taxon>Bacteria</taxon>
        <taxon>Bacillati</taxon>
        <taxon>Actinomycetota</taxon>
        <taxon>Actinomycetes</taxon>
        <taxon>Propionibacteriales</taxon>
        <taxon>Nocardioidaceae</taxon>
        <taxon>Aeromicrobium</taxon>
    </lineage>
</organism>
<dbReference type="OrthoDB" id="9798122at2"/>
<feature type="signal peptide" evidence="1">
    <location>
        <begin position="1"/>
        <end position="27"/>
    </location>
</feature>
<dbReference type="Pfam" id="PF03583">
    <property type="entry name" value="LIP"/>
    <property type="match status" value="1"/>
</dbReference>
<proteinExistence type="predicted"/>
<evidence type="ECO:0000313" key="3">
    <source>
        <dbReference type="Proteomes" id="UP000265581"/>
    </source>
</evidence>
<dbReference type="Proteomes" id="UP000265581">
    <property type="component" value="Unassembled WGS sequence"/>
</dbReference>
<dbReference type="InterPro" id="IPR005152">
    <property type="entry name" value="Lipase_secreted"/>
</dbReference>
<evidence type="ECO:0000256" key="1">
    <source>
        <dbReference type="SAM" id="SignalP"/>
    </source>
</evidence>
<dbReference type="PIRSF" id="PIRSF029171">
    <property type="entry name" value="Esterase_LipA"/>
    <property type="match status" value="1"/>
</dbReference>
<protein>
    <submittedName>
        <fullName evidence="2">Lipase</fullName>
    </submittedName>
</protein>
<dbReference type="GO" id="GO:0004806">
    <property type="term" value="F:triacylglycerol lipase activity"/>
    <property type="evidence" value="ECO:0007669"/>
    <property type="project" value="InterPro"/>
</dbReference>
<dbReference type="PANTHER" id="PTHR34853">
    <property type="match status" value="1"/>
</dbReference>
<gene>
    <name evidence="2" type="ORF">DX116_11975</name>
</gene>